<dbReference type="HOGENOM" id="CLU_172699_0_0_1"/>
<reference evidence="2 3" key="1">
    <citation type="journal article" date="2015" name="Genome Announc.">
        <title>Draft Genome Sequence and Gene Annotation of the Entomopathogenic Fungus Verticillium hemipterigenum.</title>
        <authorList>
            <person name="Horn F."/>
            <person name="Habel A."/>
            <person name="Scharf D.H."/>
            <person name="Dworschak J."/>
            <person name="Brakhage A.A."/>
            <person name="Guthke R."/>
            <person name="Hertweck C."/>
            <person name="Linde J."/>
        </authorList>
    </citation>
    <scope>NUCLEOTIDE SEQUENCE [LARGE SCALE GENOMIC DNA]</scope>
</reference>
<organism evidence="2 3">
    <name type="scientific">[Torrubiella] hemipterigena</name>
    <dbReference type="NCBI Taxonomy" id="1531966"/>
    <lineage>
        <taxon>Eukaryota</taxon>
        <taxon>Fungi</taxon>
        <taxon>Dikarya</taxon>
        <taxon>Ascomycota</taxon>
        <taxon>Pezizomycotina</taxon>
        <taxon>Sordariomycetes</taxon>
        <taxon>Hypocreomycetidae</taxon>
        <taxon>Hypocreales</taxon>
        <taxon>Clavicipitaceae</taxon>
        <taxon>Clavicipitaceae incertae sedis</taxon>
        <taxon>'Torrubiella' clade</taxon>
    </lineage>
</organism>
<proteinExistence type="predicted"/>
<sequence>MGSSKRSSASSAPGSPFDPNFSFGPKQRVDSYASTTSTGTSVLRRASSNWIKPSPTVNVHTTCGRHSDQLLFGGPSLKDMAKALLGKK</sequence>
<accession>A0A0A1TGS2</accession>
<feature type="region of interest" description="Disordered" evidence="1">
    <location>
        <begin position="1"/>
        <end position="48"/>
    </location>
</feature>
<evidence type="ECO:0000313" key="2">
    <source>
        <dbReference type="EMBL" id="CEJ89508.1"/>
    </source>
</evidence>
<name>A0A0A1TGS2_9HYPO</name>
<dbReference type="AlphaFoldDB" id="A0A0A1TGS2"/>
<evidence type="ECO:0000256" key="1">
    <source>
        <dbReference type="SAM" id="MobiDB-lite"/>
    </source>
</evidence>
<feature type="compositionally biased region" description="Polar residues" evidence="1">
    <location>
        <begin position="32"/>
        <end position="48"/>
    </location>
</feature>
<keyword evidence="3" id="KW-1185">Reference proteome</keyword>
<dbReference type="Proteomes" id="UP000039046">
    <property type="component" value="Unassembled WGS sequence"/>
</dbReference>
<evidence type="ECO:0000313" key="3">
    <source>
        <dbReference type="Proteomes" id="UP000039046"/>
    </source>
</evidence>
<dbReference type="EMBL" id="CDHN01000002">
    <property type="protein sequence ID" value="CEJ89508.1"/>
    <property type="molecule type" value="Genomic_DNA"/>
</dbReference>
<gene>
    <name evidence="2" type="ORF">VHEMI05349</name>
</gene>
<dbReference type="OrthoDB" id="5089392at2759"/>
<feature type="compositionally biased region" description="Low complexity" evidence="1">
    <location>
        <begin position="1"/>
        <end position="15"/>
    </location>
</feature>
<protein>
    <submittedName>
        <fullName evidence="2">Uncharacterized protein</fullName>
    </submittedName>
</protein>